<dbReference type="STRING" id="575594.HMPREF0501_01450"/>
<organism evidence="1 2">
    <name type="scientific">Limosilactobacillus coleohominis 101-4-CHN</name>
    <dbReference type="NCBI Taxonomy" id="575594"/>
    <lineage>
        <taxon>Bacteria</taxon>
        <taxon>Bacillati</taxon>
        <taxon>Bacillota</taxon>
        <taxon>Bacilli</taxon>
        <taxon>Lactobacillales</taxon>
        <taxon>Lactobacillaceae</taxon>
        <taxon>Limosilactobacillus</taxon>
    </lineage>
</organism>
<keyword evidence="2" id="KW-1185">Reference proteome</keyword>
<dbReference type="Proteomes" id="UP000003987">
    <property type="component" value="Unassembled WGS sequence"/>
</dbReference>
<dbReference type="EMBL" id="GG698806">
    <property type="protein sequence ID" value="EEU29656.1"/>
    <property type="molecule type" value="Genomic_DNA"/>
</dbReference>
<dbReference type="AlphaFoldDB" id="C7XXN6"/>
<evidence type="ECO:0000313" key="2">
    <source>
        <dbReference type="Proteomes" id="UP000003987"/>
    </source>
</evidence>
<reference evidence="1 2" key="1">
    <citation type="submission" date="2009-06" db="EMBL/GenBank/DDBJ databases">
        <title>The Genome Sequence of Lactobacillus coleohominis strain 101-4-CHN.</title>
        <authorList>
            <consortium name="The Broad Institute Genome Sequencing Platform"/>
            <person name="Ward D."/>
            <person name="Young S.K."/>
            <person name="Zeng Q."/>
            <person name="Koehrsen M."/>
            <person name="Alvarado L."/>
            <person name="Berlin A."/>
            <person name="Borenstein D."/>
            <person name="Chen Z."/>
            <person name="Engels R."/>
            <person name="Freedman E."/>
            <person name="Gellesch M."/>
            <person name="Goldberg J."/>
            <person name="Griggs A."/>
            <person name="Gujja S."/>
            <person name="Heiman D."/>
            <person name="Hepburn T."/>
            <person name="Howarth C."/>
            <person name="Jen D."/>
            <person name="Larson L."/>
            <person name="Lewis B."/>
            <person name="Mehta T."/>
            <person name="Park D."/>
            <person name="Pearson M."/>
            <person name="Roberts A."/>
            <person name="Saif S."/>
            <person name="Shea T."/>
            <person name="Shenoy N."/>
            <person name="Sisk P."/>
            <person name="Stolte C."/>
            <person name="Sykes S."/>
            <person name="Walk T."/>
            <person name="White J."/>
            <person name="Yandava C."/>
            <person name="Liu Y."/>
            <person name="Xu Q."/>
            <person name="Lander E."/>
            <person name="Nusbaum C."/>
            <person name="Galagan J."/>
            <person name="Birren B."/>
        </authorList>
    </citation>
    <scope>NUCLEOTIDE SEQUENCE [LARGE SCALE GENOMIC DNA]</scope>
    <source>
        <strain evidence="1 2">101-4-CHN</strain>
    </source>
</reference>
<dbReference type="HOGENOM" id="CLU_3311656_0_0_9"/>
<accession>C7XXN6</accession>
<proteinExistence type="predicted"/>
<name>C7XXN6_9LACO</name>
<protein>
    <submittedName>
        <fullName evidence="1">Uncharacterized protein</fullName>
    </submittedName>
</protein>
<sequence length="39" mass="4232">MNPGVDATTGPLSQGIRMAFDLEVHLAMADRERLAKVGY</sequence>
<gene>
    <name evidence="1" type="ORF">HMPREF0501_01450</name>
</gene>
<evidence type="ECO:0000313" key="1">
    <source>
        <dbReference type="EMBL" id="EEU29656.1"/>
    </source>
</evidence>